<feature type="transmembrane region" description="Helical" evidence="1">
    <location>
        <begin position="381"/>
        <end position="400"/>
    </location>
</feature>
<sequence length="493" mass="56685">MMSFKRYSLWMIAFDTWKLGKSAIFFLVYFFLIKGSSDSFFFVYGRPAVLILLGLSVVRIVLKWFTKKYCLDDHAFHLHEGIFTKSKRTIPFTKIENINEHTSFFHRLTGTTSIIFETGMKGDEAAVEFDIVSRSQANALKEHVSIKLEKKETEVLDAAEEKELSDRGIHFRAQKKDLLKASFTSLSFLFFVPLIASFYSKLDDMFGVEKDAEGLIAFLLQSGWLIATIVLLVILVSVGFGITRTFLKYGGFEITSDADRIYIQKGVLDATKFSISKHRVQAIEIHQTMLKRLFGLAEVKLTSVGEARSDEEKLESNSLYPFLPVHRAYEMIEEILPTYKVTEKMNQLPRASLWIRLMRPSFLWIIGTGVVWYFKPDILNVPWWVLSLILLLIVSVIRYFDYKNTKYRLNEAFVQFKTGGLSTSLFVTKRSKVIEISVKRGFVQKQCGLASVDMVNRSKPVHHSGIEDVPQELAGAFYHWYLGRGKEVQLIKR</sequence>
<dbReference type="PANTHER" id="PTHR34473:SF2">
    <property type="entry name" value="UPF0699 TRANSMEMBRANE PROTEIN YDBT"/>
    <property type="match status" value="1"/>
</dbReference>
<evidence type="ECO:0000313" key="3">
    <source>
        <dbReference type="EMBL" id="MYL64516.1"/>
    </source>
</evidence>
<evidence type="ECO:0000259" key="2">
    <source>
        <dbReference type="Pfam" id="PF03703"/>
    </source>
</evidence>
<dbReference type="InterPro" id="IPR014529">
    <property type="entry name" value="UCP026631"/>
</dbReference>
<protein>
    <submittedName>
        <fullName evidence="3">PH domain-containing protein</fullName>
    </submittedName>
</protein>
<organism evidence="3 4">
    <name type="scientific">Guptibacillus hwajinpoensis</name>
    <dbReference type="NCBI Taxonomy" id="208199"/>
    <lineage>
        <taxon>Bacteria</taxon>
        <taxon>Bacillati</taxon>
        <taxon>Bacillota</taxon>
        <taxon>Bacilli</taxon>
        <taxon>Bacillales</taxon>
        <taxon>Guptibacillaceae</taxon>
        <taxon>Guptibacillus</taxon>
    </lineage>
</organism>
<feature type="transmembrane region" description="Helical" evidence="1">
    <location>
        <begin position="7"/>
        <end position="32"/>
    </location>
</feature>
<keyword evidence="1" id="KW-1133">Transmembrane helix</keyword>
<dbReference type="PANTHER" id="PTHR34473">
    <property type="entry name" value="UPF0699 TRANSMEMBRANE PROTEIN YDBS"/>
    <property type="match status" value="1"/>
</dbReference>
<reference evidence="3 4" key="1">
    <citation type="submission" date="2019-11" db="EMBL/GenBank/DDBJ databases">
        <title>Genome sequences of 17 halophilic strains isolated from different environments.</title>
        <authorList>
            <person name="Furrow R.E."/>
        </authorList>
    </citation>
    <scope>NUCLEOTIDE SEQUENCE [LARGE SCALE GENOMIC DNA]</scope>
    <source>
        <strain evidence="3 4">22506_14_FS</strain>
    </source>
</reference>
<feature type="transmembrane region" description="Helical" evidence="1">
    <location>
        <begin position="178"/>
        <end position="199"/>
    </location>
</feature>
<proteinExistence type="predicted"/>
<feature type="transmembrane region" description="Helical" evidence="1">
    <location>
        <begin position="219"/>
        <end position="242"/>
    </location>
</feature>
<dbReference type="EMBL" id="WMEY01000004">
    <property type="protein sequence ID" value="MYL64516.1"/>
    <property type="molecule type" value="Genomic_DNA"/>
</dbReference>
<comment type="caution">
    <text evidence="3">The sequence shown here is derived from an EMBL/GenBank/DDBJ whole genome shotgun (WGS) entry which is preliminary data.</text>
</comment>
<feature type="domain" description="YdbS-like PH" evidence="2">
    <location>
        <begin position="402"/>
        <end position="481"/>
    </location>
</feature>
<feature type="transmembrane region" description="Helical" evidence="1">
    <location>
        <begin position="353"/>
        <end position="375"/>
    </location>
</feature>
<gene>
    <name evidence="3" type="ORF">GLW07_14250</name>
</gene>
<keyword evidence="1" id="KW-0472">Membrane</keyword>
<keyword evidence="1" id="KW-0812">Transmembrane</keyword>
<dbReference type="RefSeq" id="WP_160919958.1">
    <property type="nucleotide sequence ID" value="NZ_WMEY01000004.1"/>
</dbReference>
<evidence type="ECO:0000313" key="4">
    <source>
        <dbReference type="Proteomes" id="UP000447833"/>
    </source>
</evidence>
<feature type="transmembrane region" description="Helical" evidence="1">
    <location>
        <begin position="44"/>
        <end position="62"/>
    </location>
</feature>
<name>A0A845F1D2_9BACL</name>
<dbReference type="Pfam" id="PF03703">
    <property type="entry name" value="bPH_2"/>
    <property type="match status" value="3"/>
</dbReference>
<evidence type="ECO:0000256" key="1">
    <source>
        <dbReference type="SAM" id="Phobius"/>
    </source>
</evidence>
<accession>A0A845F1D2</accession>
<dbReference type="InterPro" id="IPR005182">
    <property type="entry name" value="YdbS-like_PH"/>
</dbReference>
<dbReference type="AlphaFoldDB" id="A0A845F1D2"/>
<dbReference type="PIRSF" id="PIRSF026631">
    <property type="entry name" value="UCP026631"/>
    <property type="match status" value="1"/>
</dbReference>
<dbReference type="Proteomes" id="UP000447833">
    <property type="component" value="Unassembled WGS sequence"/>
</dbReference>
<feature type="domain" description="YdbS-like PH" evidence="2">
    <location>
        <begin position="64"/>
        <end position="143"/>
    </location>
</feature>
<feature type="domain" description="YdbS-like PH" evidence="2">
    <location>
        <begin position="253"/>
        <end position="333"/>
    </location>
</feature>